<dbReference type="AlphaFoldDB" id="A0A0B6ZQG7"/>
<dbReference type="InterPro" id="IPR013783">
    <property type="entry name" value="Ig-like_fold"/>
</dbReference>
<evidence type="ECO:0008006" key="2">
    <source>
        <dbReference type="Google" id="ProtNLM"/>
    </source>
</evidence>
<protein>
    <recommendedName>
        <fullName evidence="2">Fibronectin type-III domain-containing protein</fullName>
    </recommendedName>
</protein>
<accession>A0A0B6ZQG7</accession>
<feature type="non-terminal residue" evidence="1">
    <location>
        <position position="70"/>
    </location>
</feature>
<dbReference type="Gene3D" id="2.60.40.10">
    <property type="entry name" value="Immunoglobulins"/>
    <property type="match status" value="1"/>
</dbReference>
<name>A0A0B6ZQG7_9EUPU</name>
<proteinExistence type="predicted"/>
<gene>
    <name evidence="1" type="primary">ORF75993</name>
</gene>
<evidence type="ECO:0000313" key="1">
    <source>
        <dbReference type="EMBL" id="CEK70879.1"/>
    </source>
</evidence>
<dbReference type="InterPro" id="IPR036116">
    <property type="entry name" value="FN3_sf"/>
</dbReference>
<dbReference type="SUPFAM" id="SSF49265">
    <property type="entry name" value="Fibronectin type III"/>
    <property type="match status" value="1"/>
</dbReference>
<sequence>DFKIWLQSPGAPECPKEVNTTNLGQDYVLLSWRPGLNGGSVQTFHVYISKDNIFWNRHDVSMNKTSLIIK</sequence>
<dbReference type="EMBL" id="HACG01024014">
    <property type="protein sequence ID" value="CEK70879.1"/>
    <property type="molecule type" value="Transcribed_RNA"/>
</dbReference>
<feature type="non-terminal residue" evidence="1">
    <location>
        <position position="1"/>
    </location>
</feature>
<reference evidence="1" key="1">
    <citation type="submission" date="2014-12" db="EMBL/GenBank/DDBJ databases">
        <title>Insight into the proteome of Arion vulgaris.</title>
        <authorList>
            <person name="Aradska J."/>
            <person name="Bulat T."/>
            <person name="Smidak R."/>
            <person name="Sarate P."/>
            <person name="Gangsoo J."/>
            <person name="Sialana F."/>
            <person name="Bilban M."/>
            <person name="Lubec G."/>
        </authorList>
    </citation>
    <scope>NUCLEOTIDE SEQUENCE</scope>
    <source>
        <tissue evidence="1">Skin</tissue>
    </source>
</reference>
<organism evidence="1">
    <name type="scientific">Arion vulgaris</name>
    <dbReference type="NCBI Taxonomy" id="1028688"/>
    <lineage>
        <taxon>Eukaryota</taxon>
        <taxon>Metazoa</taxon>
        <taxon>Spiralia</taxon>
        <taxon>Lophotrochozoa</taxon>
        <taxon>Mollusca</taxon>
        <taxon>Gastropoda</taxon>
        <taxon>Heterobranchia</taxon>
        <taxon>Euthyneura</taxon>
        <taxon>Panpulmonata</taxon>
        <taxon>Eupulmonata</taxon>
        <taxon>Stylommatophora</taxon>
        <taxon>Helicina</taxon>
        <taxon>Arionoidea</taxon>
        <taxon>Arionidae</taxon>
        <taxon>Arion</taxon>
    </lineage>
</organism>